<sequence>MGVIVSATSSTAGDVFSTGGFVGALAGAFRVVLLLVVGSVFAVTVVSVASPSAFSSLGFVFARRTLSANFEPVVALVVFAVVILPPQ</sequence>
<dbReference type="EMBL" id="JACBGI020000001">
    <property type="protein sequence ID" value="MBF6056728.1"/>
    <property type="molecule type" value="Genomic_DNA"/>
</dbReference>
<reference evidence="2 3" key="1">
    <citation type="submission" date="2020-11" db="EMBL/GenBank/DDBJ databases">
        <title>Sulfur oxidizing isolate from Hospital Hole Sinkhole.</title>
        <authorList>
            <person name="Scott K.M."/>
        </authorList>
    </citation>
    <scope>NUCLEOTIDE SEQUENCE [LARGE SCALE GENOMIC DNA]</scope>
    <source>
        <strain evidence="2 3">HH1</strain>
    </source>
</reference>
<comment type="caution">
    <text evidence="2">The sequence shown here is derived from an EMBL/GenBank/DDBJ whole genome shotgun (WGS) entry which is preliminary data.</text>
</comment>
<gene>
    <name evidence="2" type="ORF">H8792_000055</name>
</gene>
<evidence type="ECO:0000313" key="3">
    <source>
        <dbReference type="Proteomes" id="UP001193680"/>
    </source>
</evidence>
<organism evidence="2 3">
    <name type="scientific">Thiomicrorhabdus heinhorstiae</name>
    <dbReference type="NCBI Taxonomy" id="2748010"/>
    <lineage>
        <taxon>Bacteria</taxon>
        <taxon>Pseudomonadati</taxon>
        <taxon>Pseudomonadota</taxon>
        <taxon>Gammaproteobacteria</taxon>
        <taxon>Thiotrichales</taxon>
        <taxon>Piscirickettsiaceae</taxon>
        <taxon>Thiomicrorhabdus</taxon>
    </lineage>
</organism>
<evidence type="ECO:0000256" key="1">
    <source>
        <dbReference type="SAM" id="Phobius"/>
    </source>
</evidence>
<keyword evidence="1" id="KW-0472">Membrane</keyword>
<dbReference type="Proteomes" id="UP001193680">
    <property type="component" value="Unassembled WGS sequence"/>
</dbReference>
<name>A0ABS0BS66_9GAMM</name>
<dbReference type="RefSeq" id="WP_194947101.1">
    <property type="nucleotide sequence ID" value="NZ_JACBGI020000001.1"/>
</dbReference>
<protein>
    <submittedName>
        <fullName evidence="2">Uncharacterized protein</fullName>
    </submittedName>
</protein>
<evidence type="ECO:0000313" key="2">
    <source>
        <dbReference type="EMBL" id="MBF6056728.1"/>
    </source>
</evidence>
<keyword evidence="1" id="KW-1133">Transmembrane helix</keyword>
<keyword evidence="1" id="KW-0812">Transmembrane</keyword>
<accession>A0ABS0BS66</accession>
<feature type="transmembrane region" description="Helical" evidence="1">
    <location>
        <begin position="31"/>
        <end position="54"/>
    </location>
</feature>
<proteinExistence type="predicted"/>
<feature type="transmembrane region" description="Helical" evidence="1">
    <location>
        <begin position="66"/>
        <end position="84"/>
    </location>
</feature>
<keyword evidence="3" id="KW-1185">Reference proteome</keyword>